<evidence type="ECO:0000313" key="2">
    <source>
        <dbReference type="EMBL" id="KAL2826461.1"/>
    </source>
</evidence>
<feature type="signal peptide" evidence="1">
    <location>
        <begin position="1"/>
        <end position="18"/>
    </location>
</feature>
<proteinExistence type="predicted"/>
<name>A0ABR4IFC0_9EURO</name>
<gene>
    <name evidence="2" type="ORF">BDW59DRAFT_160978</name>
</gene>
<keyword evidence="1" id="KW-0732">Signal</keyword>
<protein>
    <submittedName>
        <fullName evidence="2">Uncharacterized protein</fullName>
    </submittedName>
</protein>
<keyword evidence="3" id="KW-1185">Reference proteome</keyword>
<evidence type="ECO:0000256" key="1">
    <source>
        <dbReference type="SAM" id="SignalP"/>
    </source>
</evidence>
<dbReference type="EMBL" id="JBFXLS010000030">
    <property type="protein sequence ID" value="KAL2826461.1"/>
    <property type="molecule type" value="Genomic_DNA"/>
</dbReference>
<organism evidence="2 3">
    <name type="scientific">Aspergillus cavernicola</name>
    <dbReference type="NCBI Taxonomy" id="176166"/>
    <lineage>
        <taxon>Eukaryota</taxon>
        <taxon>Fungi</taxon>
        <taxon>Dikarya</taxon>
        <taxon>Ascomycota</taxon>
        <taxon>Pezizomycotina</taxon>
        <taxon>Eurotiomycetes</taxon>
        <taxon>Eurotiomycetidae</taxon>
        <taxon>Eurotiales</taxon>
        <taxon>Aspergillaceae</taxon>
        <taxon>Aspergillus</taxon>
        <taxon>Aspergillus subgen. Nidulantes</taxon>
    </lineage>
</organism>
<evidence type="ECO:0000313" key="3">
    <source>
        <dbReference type="Proteomes" id="UP001610335"/>
    </source>
</evidence>
<sequence length="49" mass="5271">MKALTTLGLLCTKTLTAAVDIDISTRETFIPKWEIKVTPPSAVRVVGQG</sequence>
<accession>A0ABR4IFC0</accession>
<reference evidence="2 3" key="1">
    <citation type="submission" date="2024-07" db="EMBL/GenBank/DDBJ databases">
        <title>Section-level genome sequencing and comparative genomics of Aspergillus sections Usti and Cavernicolus.</title>
        <authorList>
            <consortium name="Lawrence Berkeley National Laboratory"/>
            <person name="Nybo J.L."/>
            <person name="Vesth T.C."/>
            <person name="Theobald S."/>
            <person name="Frisvad J.C."/>
            <person name="Larsen T.O."/>
            <person name="Kjaerboelling I."/>
            <person name="Rothschild-Mancinelli K."/>
            <person name="Lyhne E.K."/>
            <person name="Kogle M.E."/>
            <person name="Barry K."/>
            <person name="Clum A."/>
            <person name="Na H."/>
            <person name="Ledsgaard L."/>
            <person name="Lin J."/>
            <person name="Lipzen A."/>
            <person name="Kuo A."/>
            <person name="Riley R."/>
            <person name="Mondo S."/>
            <person name="LaButti K."/>
            <person name="Haridas S."/>
            <person name="Pangalinan J."/>
            <person name="Salamov A.A."/>
            <person name="Simmons B.A."/>
            <person name="Magnuson J.K."/>
            <person name="Chen J."/>
            <person name="Drula E."/>
            <person name="Henrissat B."/>
            <person name="Wiebenga A."/>
            <person name="Lubbers R.J."/>
            <person name="Gomes A.C."/>
            <person name="Makela M.R."/>
            <person name="Stajich J."/>
            <person name="Grigoriev I.V."/>
            <person name="Mortensen U.H."/>
            <person name="De vries R.P."/>
            <person name="Baker S.E."/>
            <person name="Andersen M.R."/>
        </authorList>
    </citation>
    <scope>NUCLEOTIDE SEQUENCE [LARGE SCALE GENOMIC DNA]</scope>
    <source>
        <strain evidence="2 3">CBS 600.67</strain>
    </source>
</reference>
<dbReference type="Proteomes" id="UP001610335">
    <property type="component" value="Unassembled WGS sequence"/>
</dbReference>
<feature type="chain" id="PRO_5045555298" evidence="1">
    <location>
        <begin position="19"/>
        <end position="49"/>
    </location>
</feature>
<comment type="caution">
    <text evidence="2">The sequence shown here is derived from an EMBL/GenBank/DDBJ whole genome shotgun (WGS) entry which is preliminary data.</text>
</comment>